<evidence type="ECO:0000313" key="2">
    <source>
        <dbReference type="Proteomes" id="UP000717364"/>
    </source>
</evidence>
<accession>A0A947DC81</accession>
<organism evidence="1 2">
    <name type="scientific">Leptothoe spongobia TAU-MAC 1115</name>
    <dbReference type="NCBI Taxonomy" id="1967444"/>
    <lineage>
        <taxon>Bacteria</taxon>
        <taxon>Bacillati</taxon>
        <taxon>Cyanobacteriota</taxon>
        <taxon>Cyanophyceae</taxon>
        <taxon>Nodosilineales</taxon>
        <taxon>Cymatolegaceae</taxon>
        <taxon>Leptothoe</taxon>
        <taxon>Leptothoe spongobia</taxon>
    </lineage>
</organism>
<dbReference type="Pfam" id="PF15891">
    <property type="entry name" value="Nuc_deoxyri_tr2"/>
    <property type="match status" value="1"/>
</dbReference>
<reference evidence="1" key="2">
    <citation type="journal article" date="2021" name="Mar. Drugs">
        <title>Genome Reduction and Secondary Metabolism of the Marine Sponge-Associated Cyanobacterium Leptothoe.</title>
        <authorList>
            <person name="Konstantinou D."/>
            <person name="Popin R.V."/>
            <person name="Fewer D.P."/>
            <person name="Sivonen K."/>
            <person name="Gkelis S."/>
        </authorList>
    </citation>
    <scope>NUCLEOTIDE SEQUENCE</scope>
    <source>
        <strain evidence="1">TAU-MAC 1115</strain>
    </source>
</reference>
<comment type="caution">
    <text evidence="1">The sequence shown here is derived from an EMBL/GenBank/DDBJ whole genome shotgun (WGS) entry which is preliminary data.</text>
</comment>
<keyword evidence="2" id="KW-1185">Reference proteome</keyword>
<dbReference type="InterPro" id="IPR039470">
    <property type="entry name" value="Nuc_deoxyri_tr2"/>
</dbReference>
<dbReference type="AlphaFoldDB" id="A0A947DC81"/>
<evidence type="ECO:0008006" key="3">
    <source>
        <dbReference type="Google" id="ProtNLM"/>
    </source>
</evidence>
<dbReference type="SUPFAM" id="SSF55811">
    <property type="entry name" value="Nudix"/>
    <property type="match status" value="1"/>
</dbReference>
<dbReference type="Gene3D" id="3.90.79.10">
    <property type="entry name" value="Nucleoside Triphosphate Pyrophosphohydrolase"/>
    <property type="match status" value="1"/>
</dbReference>
<proteinExistence type="predicted"/>
<sequence length="368" mass="41222">MYLAGPTPRDAKISSWRPQALDILTSLGYDGVVFIPEAQDGQRRSDYDQQMTWELDAMRHSDVILFWIPAEKDTMPANTTRVELGLQIHSGKVILGIPAGAYKTRYIETLARQYNIATHNTLEATLKTACQRLGTGAQRAAAECLIPLDIWRTEHLQRWYQSQTSAGHILEDIPNIEWVLRVGPNKSFPLLLAIHVAMRVKGENRIKSNETVIIRPSVATVCAYCAGTTRAQDRFILVKEYRTPVINEQGFVFELPGGSSFKPGIDPLSLAMKELKEETGISISRERFRIVGEHQLAATLVASKALLLAVELDSSEIDDLAAKQGQMHGNRAETEQTYLYVKTRQQIIEENLVDYVTLGQISLIDCSR</sequence>
<protein>
    <recommendedName>
        <fullName evidence="3">Nudix hydrolase domain-containing protein</fullName>
    </recommendedName>
</protein>
<dbReference type="RefSeq" id="WP_215607499.1">
    <property type="nucleotide sequence ID" value="NZ_JADOES010000004.1"/>
</dbReference>
<dbReference type="EMBL" id="JADOES010000004">
    <property type="protein sequence ID" value="MBT9314431.1"/>
    <property type="molecule type" value="Genomic_DNA"/>
</dbReference>
<dbReference type="Proteomes" id="UP000717364">
    <property type="component" value="Unassembled WGS sequence"/>
</dbReference>
<dbReference type="InterPro" id="IPR015797">
    <property type="entry name" value="NUDIX_hydrolase-like_dom_sf"/>
</dbReference>
<reference evidence="1" key="1">
    <citation type="submission" date="2020-11" db="EMBL/GenBank/DDBJ databases">
        <authorList>
            <person name="Konstantinou D."/>
            <person name="Gkelis S."/>
            <person name="Popin R."/>
            <person name="Fewer D."/>
            <person name="Sivonen K."/>
        </authorList>
    </citation>
    <scope>NUCLEOTIDE SEQUENCE</scope>
    <source>
        <strain evidence="1">TAU-MAC 1115</strain>
    </source>
</reference>
<dbReference type="Gene3D" id="3.40.50.450">
    <property type="match status" value="1"/>
</dbReference>
<gene>
    <name evidence="1" type="ORF">IXB50_03230</name>
</gene>
<name>A0A947DC81_9CYAN</name>
<evidence type="ECO:0000313" key="1">
    <source>
        <dbReference type="EMBL" id="MBT9314431.1"/>
    </source>
</evidence>